<sequence>MVRKIRKATREAGLTWDLEREGGRHSIYSLDGLRIPIGRHPGEVGNRYAEMVYRQCEPKLGKGWWR</sequence>
<dbReference type="EMBL" id="LSRE01000050">
    <property type="protein sequence ID" value="KXO89084.1"/>
    <property type="molecule type" value="Genomic_DNA"/>
</dbReference>
<reference evidence="1 4" key="3">
    <citation type="submission" date="2016-02" db="EMBL/GenBank/DDBJ databases">
        <authorList>
            <person name="Teng J.L."/>
            <person name="Tang Y."/>
            <person name="Huang Y."/>
            <person name="Guo F."/>
            <person name="Wei W."/>
            <person name="Chen J.H."/>
            <person name="Wong S.Y."/>
            <person name="Lau S.K."/>
            <person name="Woo P.C."/>
        </authorList>
    </citation>
    <scope>NUCLEOTIDE SEQUENCE [LARGE SCALE GENOMIC DNA]</scope>
    <source>
        <strain evidence="1 4">JCM 13375</strain>
    </source>
</reference>
<proteinExistence type="predicted"/>
<accession>A0A138A041</accession>
<gene>
    <name evidence="2" type="ORF">AXK60_18660</name>
    <name evidence="1" type="ORF">AXK61_10705</name>
</gene>
<evidence type="ECO:0000313" key="4">
    <source>
        <dbReference type="Proteomes" id="UP000070409"/>
    </source>
</evidence>
<dbReference type="Proteomes" id="UP000070258">
    <property type="component" value="Unassembled WGS sequence"/>
</dbReference>
<keyword evidence="4" id="KW-1185">Reference proteome</keyword>
<dbReference type="AlphaFoldDB" id="A0A138A041"/>
<evidence type="ECO:0000313" key="2">
    <source>
        <dbReference type="EMBL" id="KXP03804.1"/>
    </source>
</evidence>
<dbReference type="Proteomes" id="UP000070409">
    <property type="component" value="Unassembled WGS sequence"/>
</dbReference>
<dbReference type="STRING" id="239498.AXK60_18660"/>
<evidence type="ECO:0000313" key="1">
    <source>
        <dbReference type="EMBL" id="KXO89084.1"/>
    </source>
</evidence>
<evidence type="ECO:0008006" key="5">
    <source>
        <dbReference type="Google" id="ProtNLM"/>
    </source>
</evidence>
<organism evidence="2 3">
    <name type="scientific">Tsukamurella pseudospumae</name>
    <dbReference type="NCBI Taxonomy" id="239498"/>
    <lineage>
        <taxon>Bacteria</taxon>
        <taxon>Bacillati</taxon>
        <taxon>Actinomycetota</taxon>
        <taxon>Actinomycetes</taxon>
        <taxon>Mycobacteriales</taxon>
        <taxon>Tsukamurellaceae</taxon>
        <taxon>Tsukamurella</taxon>
    </lineage>
</organism>
<comment type="caution">
    <text evidence="2">The sequence shown here is derived from an EMBL/GenBank/DDBJ whole genome shotgun (WGS) entry which is preliminary data.</text>
</comment>
<name>A0A138A041_9ACTN</name>
<reference evidence="2" key="1">
    <citation type="submission" date="2016-02" db="EMBL/GenBank/DDBJ databases">
        <authorList>
            <person name="Teng J.L."/>
            <person name="Yang Y."/>
            <person name="Huang Y."/>
            <person name="Guo F."/>
            <person name="Wei W."/>
            <person name="Chen J.H."/>
            <person name="Wong S.Y."/>
            <person name="Lau S.K."/>
            <person name="Woo P.C."/>
        </authorList>
    </citation>
    <scope>NUCLEOTIDE SEQUENCE</scope>
    <source>
        <strain evidence="2">JCM 15929</strain>
    </source>
</reference>
<dbReference type="OrthoDB" id="9799039at2"/>
<reference evidence="3" key="2">
    <citation type="submission" date="2016-02" db="EMBL/GenBank/DDBJ databases">
        <authorList>
            <person name="Wen L."/>
            <person name="He K."/>
            <person name="Yang H."/>
        </authorList>
    </citation>
    <scope>NUCLEOTIDE SEQUENCE [LARGE SCALE GENOMIC DNA]</scope>
    <source>
        <strain evidence="3">JCM 15929</strain>
    </source>
</reference>
<evidence type="ECO:0000313" key="3">
    <source>
        <dbReference type="Proteomes" id="UP000070258"/>
    </source>
</evidence>
<dbReference type="EMBL" id="LSRF01000058">
    <property type="protein sequence ID" value="KXP03804.1"/>
    <property type="molecule type" value="Genomic_DNA"/>
</dbReference>
<protein>
    <recommendedName>
        <fullName evidence="5">Toxin HicA</fullName>
    </recommendedName>
</protein>